<dbReference type="Gene3D" id="3.90.1200.10">
    <property type="match status" value="1"/>
</dbReference>
<dbReference type="SUPFAM" id="SSF56112">
    <property type="entry name" value="Protein kinase-like (PK-like)"/>
    <property type="match status" value="1"/>
</dbReference>
<sequence>MTSEQDELLVGGNVSSVYRSGNTVRRNQNHDSSKIHKLLLHLEDKDFIYSPKFMGVDENGREVLSYIEGEAGNDPVKDYMRSNLILKEIANMLRLYHDSVCDFDLLSDWEPMINTPDLKEVICHNDFALYNIIFKDERPVGIIDFDVAAPGPRLWDIAYTLYTCVPLSRITYNEEGNHVYYDQSVDAPRKKERINIFFEAYGLKGVEKGLFEMVILRIEGLCRYIVEKANHGNIAFQKMIKEGHLEHYREDVEFLRNHGKEFIL</sequence>
<name>A0ABT0XHX4_9BACI</name>
<proteinExistence type="predicted"/>
<evidence type="ECO:0000259" key="1">
    <source>
        <dbReference type="Pfam" id="PF01636"/>
    </source>
</evidence>
<evidence type="ECO:0000313" key="2">
    <source>
        <dbReference type="EMBL" id="MCM2675506.1"/>
    </source>
</evidence>
<dbReference type="InterPro" id="IPR002575">
    <property type="entry name" value="Aminoglycoside_PTrfase"/>
</dbReference>
<protein>
    <submittedName>
        <fullName evidence="2">Phosphotransferase</fullName>
    </submittedName>
</protein>
<reference evidence="2" key="1">
    <citation type="submission" date="2022-06" db="EMBL/GenBank/DDBJ databases">
        <title>Alkalicoccobacillus porphyridii sp. nov., isolated from a marine red alga, Porphyridium purpureum and reclassification of Shouchella plakortidis and Shouchella gibsonii as Alkalicoccobacillus plakortidis comb. nov. and Alkalicoccobacillus gibsonii comb. nov.</title>
        <authorList>
            <person name="Kim K.H."/>
            <person name="Lee J.K."/>
            <person name="Han D.M."/>
            <person name="Baek J.H."/>
            <person name="Jeon C.O."/>
        </authorList>
    </citation>
    <scope>NUCLEOTIDE SEQUENCE</scope>
    <source>
        <strain evidence="2">DSM 19153</strain>
    </source>
</reference>
<keyword evidence="3" id="KW-1185">Reference proteome</keyword>
<dbReference type="InterPro" id="IPR011009">
    <property type="entry name" value="Kinase-like_dom_sf"/>
</dbReference>
<dbReference type="Proteomes" id="UP001203665">
    <property type="component" value="Unassembled WGS sequence"/>
</dbReference>
<accession>A0ABT0XHX4</accession>
<gene>
    <name evidence="2" type="ORF">NDM98_08390</name>
</gene>
<organism evidence="2 3">
    <name type="scientific">Alkalicoccobacillus plakortidis</name>
    <dbReference type="NCBI Taxonomy" id="444060"/>
    <lineage>
        <taxon>Bacteria</taxon>
        <taxon>Bacillati</taxon>
        <taxon>Bacillota</taxon>
        <taxon>Bacilli</taxon>
        <taxon>Bacillales</taxon>
        <taxon>Bacillaceae</taxon>
        <taxon>Alkalicoccobacillus</taxon>
    </lineage>
</organism>
<evidence type="ECO:0000313" key="3">
    <source>
        <dbReference type="Proteomes" id="UP001203665"/>
    </source>
</evidence>
<dbReference type="EMBL" id="JAMQJY010000001">
    <property type="protein sequence ID" value="MCM2675506.1"/>
    <property type="molecule type" value="Genomic_DNA"/>
</dbReference>
<dbReference type="RefSeq" id="WP_251606282.1">
    <property type="nucleotide sequence ID" value="NZ_JAMQJY010000001.1"/>
</dbReference>
<feature type="domain" description="Aminoglycoside phosphotransferase" evidence="1">
    <location>
        <begin position="110"/>
        <end position="167"/>
    </location>
</feature>
<comment type="caution">
    <text evidence="2">The sequence shown here is derived from an EMBL/GenBank/DDBJ whole genome shotgun (WGS) entry which is preliminary data.</text>
</comment>
<dbReference type="Pfam" id="PF01636">
    <property type="entry name" value="APH"/>
    <property type="match status" value="1"/>
</dbReference>